<sequence length="231" mass="25558">MHANQSNHTKPLIRKPLMAKKIQHDDNQLVAFSKSKGVIPIPIRPPPWVQKVVSPLDESQIKLRKKIVSIFKEVKTTTPRQQLAKATNPTRVPVAIKTKVINVPPVSPDQAFSQCCASKAVTPNCGKLCTFGGISDKTLVQAVLTNQCPNNQLGLVFDCANHGDNHNTCCLDNGVHLISNGMCMSFCDGNRDKITDILQYFACLQVFDKIKNCYASNMEKVLSRSSNRLLM</sequence>
<organism evidence="1 2">
    <name type="scientific">Rhabditophanes sp. KR3021</name>
    <dbReference type="NCBI Taxonomy" id="114890"/>
    <lineage>
        <taxon>Eukaryota</taxon>
        <taxon>Metazoa</taxon>
        <taxon>Ecdysozoa</taxon>
        <taxon>Nematoda</taxon>
        <taxon>Chromadorea</taxon>
        <taxon>Rhabditida</taxon>
        <taxon>Tylenchina</taxon>
        <taxon>Panagrolaimomorpha</taxon>
        <taxon>Strongyloidoidea</taxon>
        <taxon>Alloionematidae</taxon>
        <taxon>Rhabditophanes</taxon>
    </lineage>
</organism>
<protein>
    <submittedName>
        <fullName evidence="2">DB domain-containing protein</fullName>
    </submittedName>
</protein>
<name>A0AC35TLP1_9BILA</name>
<accession>A0AC35TLP1</accession>
<evidence type="ECO:0000313" key="2">
    <source>
        <dbReference type="WBParaSite" id="RSKR_0000188900.1"/>
    </source>
</evidence>
<reference evidence="2" key="1">
    <citation type="submission" date="2016-11" db="UniProtKB">
        <authorList>
            <consortium name="WormBaseParasite"/>
        </authorList>
    </citation>
    <scope>IDENTIFICATION</scope>
    <source>
        <strain evidence="2">KR3021</strain>
    </source>
</reference>
<evidence type="ECO:0000313" key="1">
    <source>
        <dbReference type="Proteomes" id="UP000095286"/>
    </source>
</evidence>
<proteinExistence type="predicted"/>
<dbReference type="Proteomes" id="UP000095286">
    <property type="component" value="Unplaced"/>
</dbReference>
<dbReference type="WBParaSite" id="RSKR_0000188900.1">
    <property type="protein sequence ID" value="RSKR_0000188900.1"/>
    <property type="gene ID" value="RSKR_0000188900"/>
</dbReference>